<dbReference type="EMBL" id="JAVXUP010002866">
    <property type="protein sequence ID" value="KAK3001022.1"/>
    <property type="molecule type" value="Genomic_DNA"/>
</dbReference>
<comment type="caution">
    <text evidence="1">The sequence shown here is derived from an EMBL/GenBank/DDBJ whole genome shotgun (WGS) entry which is preliminary data.</text>
</comment>
<name>A0AA89AG74_9ASTE</name>
<accession>A0AA89AG74</accession>
<keyword evidence="2" id="KW-1185">Reference proteome</keyword>
<dbReference type="Proteomes" id="UP001188597">
    <property type="component" value="Unassembled WGS sequence"/>
</dbReference>
<proteinExistence type="predicted"/>
<sequence>MDWVRPGDVEGSAFVKEHLARVSFPCFFSWLAMAGNRKELDQQRNMKSKEIQLYQAAQTHWPCLIQAISQRPIGPPKALGYRNRHASTRFPAS</sequence>
<evidence type="ECO:0000313" key="1">
    <source>
        <dbReference type="EMBL" id="KAK3001022.1"/>
    </source>
</evidence>
<protein>
    <submittedName>
        <fullName evidence="1">Uncharacterized protein</fullName>
    </submittedName>
</protein>
<reference evidence="1" key="1">
    <citation type="submission" date="2022-12" db="EMBL/GenBank/DDBJ databases">
        <title>Draft genome assemblies for two species of Escallonia (Escalloniales).</title>
        <authorList>
            <person name="Chanderbali A."/>
            <person name="Dervinis C."/>
            <person name="Anghel I."/>
            <person name="Soltis D."/>
            <person name="Soltis P."/>
            <person name="Zapata F."/>
        </authorList>
    </citation>
    <scope>NUCLEOTIDE SEQUENCE</scope>
    <source>
        <strain evidence="1">UCBG64.0493</strain>
        <tissue evidence="1">Leaf</tissue>
    </source>
</reference>
<evidence type="ECO:0000313" key="2">
    <source>
        <dbReference type="Proteomes" id="UP001188597"/>
    </source>
</evidence>
<organism evidence="1 2">
    <name type="scientific">Escallonia herrerae</name>
    <dbReference type="NCBI Taxonomy" id="1293975"/>
    <lineage>
        <taxon>Eukaryota</taxon>
        <taxon>Viridiplantae</taxon>
        <taxon>Streptophyta</taxon>
        <taxon>Embryophyta</taxon>
        <taxon>Tracheophyta</taxon>
        <taxon>Spermatophyta</taxon>
        <taxon>Magnoliopsida</taxon>
        <taxon>eudicotyledons</taxon>
        <taxon>Gunneridae</taxon>
        <taxon>Pentapetalae</taxon>
        <taxon>asterids</taxon>
        <taxon>campanulids</taxon>
        <taxon>Escalloniales</taxon>
        <taxon>Escalloniaceae</taxon>
        <taxon>Escallonia</taxon>
    </lineage>
</organism>
<dbReference type="AlphaFoldDB" id="A0AA89AG74"/>
<gene>
    <name evidence="1" type="ORF">RJ639_020682</name>
</gene>